<feature type="transmembrane region" description="Helical" evidence="2">
    <location>
        <begin position="29"/>
        <end position="51"/>
    </location>
</feature>
<dbReference type="AlphaFoldDB" id="A0A7X6CZ36"/>
<evidence type="ECO:0000256" key="1">
    <source>
        <dbReference type="SAM" id="MobiDB-lite"/>
    </source>
</evidence>
<gene>
    <name evidence="3" type="ORF">HCN56_05825</name>
</gene>
<feature type="region of interest" description="Disordered" evidence="1">
    <location>
        <begin position="59"/>
        <end position="88"/>
    </location>
</feature>
<sequence>MKKRTWIAGGVVVASVAMAVLLANETYDSTAFVVLALIAHAVVAVVGLRLARRWRADRSAAKSSGGTAPAETAPAQPAPQPEKSGRVG</sequence>
<protein>
    <submittedName>
        <fullName evidence="3">Uncharacterized protein</fullName>
    </submittedName>
</protein>
<organism evidence="3 4">
    <name type="scientific">Streptomyces lonarensis</name>
    <dbReference type="NCBI Taxonomy" id="700599"/>
    <lineage>
        <taxon>Bacteria</taxon>
        <taxon>Bacillati</taxon>
        <taxon>Actinomycetota</taxon>
        <taxon>Actinomycetes</taxon>
        <taxon>Kitasatosporales</taxon>
        <taxon>Streptomycetaceae</taxon>
        <taxon>Streptomyces</taxon>
    </lineage>
</organism>
<dbReference type="RefSeq" id="WP_167968398.1">
    <property type="nucleotide sequence ID" value="NZ_BHZG01000255.1"/>
</dbReference>
<evidence type="ECO:0000313" key="3">
    <source>
        <dbReference type="EMBL" id="NJQ05110.1"/>
    </source>
</evidence>
<evidence type="ECO:0000256" key="2">
    <source>
        <dbReference type="SAM" id="Phobius"/>
    </source>
</evidence>
<keyword evidence="4" id="KW-1185">Reference proteome</keyword>
<evidence type="ECO:0000313" key="4">
    <source>
        <dbReference type="Proteomes" id="UP000578686"/>
    </source>
</evidence>
<name>A0A7X6CZ36_9ACTN</name>
<keyword evidence="2" id="KW-0812">Transmembrane</keyword>
<dbReference type="Proteomes" id="UP000578686">
    <property type="component" value="Unassembled WGS sequence"/>
</dbReference>
<keyword evidence="2" id="KW-1133">Transmembrane helix</keyword>
<keyword evidence="2" id="KW-0472">Membrane</keyword>
<dbReference type="EMBL" id="JAAVJD010000025">
    <property type="protein sequence ID" value="NJQ05110.1"/>
    <property type="molecule type" value="Genomic_DNA"/>
</dbReference>
<accession>A0A7X6CZ36</accession>
<comment type="caution">
    <text evidence="3">The sequence shown here is derived from an EMBL/GenBank/DDBJ whole genome shotgun (WGS) entry which is preliminary data.</text>
</comment>
<proteinExistence type="predicted"/>
<reference evidence="3 4" key="1">
    <citation type="submission" date="2020-03" db="EMBL/GenBank/DDBJ databases">
        <title>Draft genome of Streptomyces sp. ventii, isolated from the Axial Seamount in the Pacific Ocean, and resequencing of the two type strains Streptomyces lonarensis strain NCL 716 and Streptomyces bohaiensis strain 11A07.</title>
        <authorList>
            <person name="Loughran R.M."/>
            <person name="Pfannmuller K.M."/>
            <person name="Wasson B.J."/>
            <person name="Deadmond M.C."/>
            <person name="Paddock B.E."/>
            <person name="Koyack M.J."/>
            <person name="Gallegos D.A."/>
            <person name="Mitchell E.A."/>
            <person name="Ushijima B."/>
            <person name="Saw J.H."/>
            <person name="Mcphail K.L."/>
            <person name="Videau P."/>
        </authorList>
    </citation>
    <scope>NUCLEOTIDE SEQUENCE [LARGE SCALE GENOMIC DNA]</scope>
    <source>
        <strain evidence="3 4">NCL716</strain>
    </source>
</reference>